<dbReference type="PANTHER" id="PTHR10343">
    <property type="entry name" value="5'-AMP-ACTIVATED PROTEIN KINASE , BETA SUBUNIT"/>
    <property type="match status" value="1"/>
</dbReference>
<dbReference type="GO" id="GO:0005634">
    <property type="term" value="C:nucleus"/>
    <property type="evidence" value="ECO:0007669"/>
    <property type="project" value="TreeGrafter"/>
</dbReference>
<accession>A0A8I3AAR6</accession>
<dbReference type="GO" id="GO:0007165">
    <property type="term" value="P:signal transduction"/>
    <property type="evidence" value="ECO:0007669"/>
    <property type="project" value="TreeGrafter"/>
</dbReference>
<dbReference type="GO" id="GO:0019901">
    <property type="term" value="F:protein kinase binding"/>
    <property type="evidence" value="ECO:0007669"/>
    <property type="project" value="TreeGrafter"/>
</dbReference>
<sequence>MSAALHDVELVWPSVGPTDVIVTGTFDQWSASIHLVKGDTVFSAPVKVPWGQKVAYKFIVDGHWQCRDDKPQEEDGHGNINNVLRTPEKPLPSAHHPRLSISLEHAQTEGYGDLENMVTAVEFLPPAEPATSIRGSFPLPIPQITVEGLGQVPSPGTPLSEFKLNTAAATEGHVSPVSETPAKPASCDDSTFPINDNDPVSLPSINGSGEYSMSTHPPAHLTNGDLPTSPPVSEAAKEVPSESAVPQQATQDTPAITDRIDAAPPAPASESAAKQPQTDPVAQGNSRQATLPTSIDQASSSSTPASNTLTHKKRRSLFAMIKHIFDRKNDKQGKKEKNKR</sequence>
<dbReference type="InterPro" id="IPR050827">
    <property type="entry name" value="CRP1_MDG1_kinase"/>
</dbReference>
<dbReference type="CDD" id="cd02859">
    <property type="entry name" value="E_set_AMPKbeta_like_N"/>
    <property type="match status" value="1"/>
</dbReference>
<dbReference type="PANTHER" id="PTHR10343:SF94">
    <property type="entry name" value="MDG1P"/>
    <property type="match status" value="1"/>
</dbReference>
<evidence type="ECO:0000256" key="1">
    <source>
        <dbReference type="SAM" id="MobiDB-lite"/>
    </source>
</evidence>
<dbReference type="Proteomes" id="UP000683000">
    <property type="component" value="Unassembled WGS sequence"/>
</dbReference>
<feature type="compositionally biased region" description="Basic and acidic residues" evidence="1">
    <location>
        <begin position="323"/>
        <end position="340"/>
    </location>
</feature>
<dbReference type="InterPro" id="IPR013783">
    <property type="entry name" value="Ig-like_fold"/>
</dbReference>
<evidence type="ECO:0000313" key="3">
    <source>
        <dbReference type="EMBL" id="KAG6378413.1"/>
    </source>
</evidence>
<dbReference type="Gene3D" id="2.60.40.10">
    <property type="entry name" value="Immunoglobulins"/>
    <property type="match status" value="1"/>
</dbReference>
<dbReference type="Pfam" id="PF16561">
    <property type="entry name" value="AMPK1_CBM"/>
    <property type="match status" value="1"/>
</dbReference>
<organism evidence="3 4">
    <name type="scientific">Boletus reticuloceps</name>
    <dbReference type="NCBI Taxonomy" id="495285"/>
    <lineage>
        <taxon>Eukaryota</taxon>
        <taxon>Fungi</taxon>
        <taxon>Dikarya</taxon>
        <taxon>Basidiomycota</taxon>
        <taxon>Agaricomycotina</taxon>
        <taxon>Agaricomycetes</taxon>
        <taxon>Agaricomycetidae</taxon>
        <taxon>Boletales</taxon>
        <taxon>Boletineae</taxon>
        <taxon>Boletaceae</taxon>
        <taxon>Boletoideae</taxon>
        <taxon>Boletus</taxon>
    </lineage>
</organism>
<dbReference type="EMBL" id="JAGFBS010000006">
    <property type="protein sequence ID" value="KAG6378413.1"/>
    <property type="molecule type" value="Genomic_DNA"/>
</dbReference>
<feature type="compositionally biased region" description="Polar residues" evidence="1">
    <location>
        <begin position="203"/>
        <end position="215"/>
    </location>
</feature>
<dbReference type="GO" id="GO:0031588">
    <property type="term" value="C:nucleotide-activated protein kinase complex"/>
    <property type="evidence" value="ECO:0007669"/>
    <property type="project" value="TreeGrafter"/>
</dbReference>
<dbReference type="InterPro" id="IPR032640">
    <property type="entry name" value="AMPK1_CBM"/>
</dbReference>
<evidence type="ECO:0000313" key="4">
    <source>
        <dbReference type="Proteomes" id="UP000683000"/>
    </source>
</evidence>
<protein>
    <recommendedName>
        <fullName evidence="2">AMP-activated protein kinase glycogen-binding domain-containing protein</fullName>
    </recommendedName>
</protein>
<reference evidence="3" key="1">
    <citation type="submission" date="2021-03" db="EMBL/GenBank/DDBJ databases">
        <title>Evolutionary innovations through gain and loss of genes in the ectomycorrhizal Boletales.</title>
        <authorList>
            <person name="Wu G."/>
            <person name="Miyauchi S."/>
            <person name="Morin E."/>
            <person name="Yang Z.-L."/>
            <person name="Xu J."/>
            <person name="Martin F.M."/>
        </authorList>
    </citation>
    <scope>NUCLEOTIDE SEQUENCE</scope>
    <source>
        <strain evidence="3">BR01</strain>
    </source>
</reference>
<name>A0A8I3AAR6_9AGAM</name>
<feature type="compositionally biased region" description="Polar residues" evidence="1">
    <location>
        <begin position="274"/>
        <end position="309"/>
    </location>
</feature>
<dbReference type="SUPFAM" id="SSF81296">
    <property type="entry name" value="E set domains"/>
    <property type="match status" value="1"/>
</dbReference>
<feature type="region of interest" description="Disordered" evidence="1">
    <location>
        <begin position="69"/>
        <end position="95"/>
    </location>
</feature>
<dbReference type="InterPro" id="IPR014756">
    <property type="entry name" value="Ig_E-set"/>
</dbReference>
<feature type="region of interest" description="Disordered" evidence="1">
    <location>
        <begin position="170"/>
        <end position="340"/>
    </location>
</feature>
<dbReference type="AlphaFoldDB" id="A0A8I3AAR6"/>
<proteinExistence type="predicted"/>
<feature type="domain" description="AMP-activated protein kinase glycogen-binding" evidence="2">
    <location>
        <begin position="8"/>
        <end position="87"/>
    </location>
</feature>
<evidence type="ECO:0000259" key="2">
    <source>
        <dbReference type="Pfam" id="PF16561"/>
    </source>
</evidence>
<dbReference type="GO" id="GO:0005737">
    <property type="term" value="C:cytoplasm"/>
    <property type="evidence" value="ECO:0007669"/>
    <property type="project" value="TreeGrafter"/>
</dbReference>
<comment type="caution">
    <text evidence="3">The sequence shown here is derived from an EMBL/GenBank/DDBJ whole genome shotgun (WGS) entry which is preliminary data.</text>
</comment>
<dbReference type="OrthoDB" id="5873279at2759"/>
<feature type="compositionally biased region" description="Polar residues" evidence="1">
    <location>
        <begin position="244"/>
        <end position="254"/>
    </location>
</feature>
<keyword evidence="4" id="KW-1185">Reference proteome</keyword>
<gene>
    <name evidence="3" type="ORF">JVT61DRAFT_12668</name>
</gene>